<feature type="region of interest" description="Disordered" evidence="1">
    <location>
        <begin position="24"/>
        <end position="50"/>
    </location>
</feature>
<reference evidence="2" key="2">
    <citation type="journal article" date="2015" name="Fish Shellfish Immunol.">
        <title>Early steps in the European eel (Anguilla anguilla)-Vibrio vulnificus interaction in the gills: Role of the RtxA13 toxin.</title>
        <authorList>
            <person name="Callol A."/>
            <person name="Pajuelo D."/>
            <person name="Ebbesson L."/>
            <person name="Teles M."/>
            <person name="MacKenzie S."/>
            <person name="Amaro C."/>
        </authorList>
    </citation>
    <scope>NUCLEOTIDE SEQUENCE</scope>
</reference>
<dbReference type="EMBL" id="GBXM01023299">
    <property type="protein sequence ID" value="JAH85278.1"/>
    <property type="molecule type" value="Transcribed_RNA"/>
</dbReference>
<evidence type="ECO:0000256" key="1">
    <source>
        <dbReference type="SAM" id="MobiDB-lite"/>
    </source>
</evidence>
<name>A0A0E9W752_ANGAN</name>
<dbReference type="AlphaFoldDB" id="A0A0E9W752"/>
<sequence>MLIYYIVYYGVTLRYIKQHTHTSTPTLSLSHKHTRTHTKKTEMIGKTKTS</sequence>
<feature type="compositionally biased region" description="Basic and acidic residues" evidence="1">
    <location>
        <begin position="39"/>
        <end position="50"/>
    </location>
</feature>
<proteinExistence type="predicted"/>
<accession>A0A0E9W752</accession>
<organism evidence="2">
    <name type="scientific">Anguilla anguilla</name>
    <name type="common">European freshwater eel</name>
    <name type="synonym">Muraena anguilla</name>
    <dbReference type="NCBI Taxonomy" id="7936"/>
    <lineage>
        <taxon>Eukaryota</taxon>
        <taxon>Metazoa</taxon>
        <taxon>Chordata</taxon>
        <taxon>Craniata</taxon>
        <taxon>Vertebrata</taxon>
        <taxon>Euteleostomi</taxon>
        <taxon>Actinopterygii</taxon>
        <taxon>Neopterygii</taxon>
        <taxon>Teleostei</taxon>
        <taxon>Anguilliformes</taxon>
        <taxon>Anguillidae</taxon>
        <taxon>Anguilla</taxon>
    </lineage>
</organism>
<evidence type="ECO:0000313" key="2">
    <source>
        <dbReference type="EMBL" id="JAH85278.1"/>
    </source>
</evidence>
<protein>
    <submittedName>
        <fullName evidence="2">Uncharacterized protein</fullName>
    </submittedName>
</protein>
<reference evidence="2" key="1">
    <citation type="submission" date="2014-11" db="EMBL/GenBank/DDBJ databases">
        <authorList>
            <person name="Amaro Gonzalez C."/>
        </authorList>
    </citation>
    <scope>NUCLEOTIDE SEQUENCE</scope>
</reference>